<accession>A0A1M6JII9</accession>
<dbReference type="Proteomes" id="UP000189935">
    <property type="component" value="Chromosome I"/>
</dbReference>
<evidence type="ECO:0000313" key="2">
    <source>
        <dbReference type="Proteomes" id="UP000189935"/>
    </source>
</evidence>
<evidence type="ECO:0000313" key="1">
    <source>
        <dbReference type="EMBL" id="SHJ46494.1"/>
    </source>
</evidence>
<gene>
    <name evidence="1" type="ORF">SAMN05444159_0689</name>
</gene>
<dbReference type="EMBL" id="LT670844">
    <property type="protein sequence ID" value="SHJ46494.1"/>
    <property type="molecule type" value="Genomic_DNA"/>
</dbReference>
<dbReference type="AlphaFoldDB" id="A0A1M6JII9"/>
<protein>
    <submittedName>
        <fullName evidence="1">Uncharacterized protein</fullName>
    </submittedName>
</protein>
<sequence>MDGKPHPNIWLAFGVAQRDADWVGASVVDAASFNGRAKHDYLCRIYEVGMLSVRVRLSGIKLKDDWHPSPSNRFLITDLEGA</sequence>
<name>A0A1M6JII9_9BRAD</name>
<reference evidence="1 2" key="1">
    <citation type="submission" date="2016-11" db="EMBL/GenBank/DDBJ databases">
        <authorList>
            <person name="Jaros S."/>
            <person name="Januszkiewicz K."/>
            <person name="Wedrychowicz H."/>
        </authorList>
    </citation>
    <scope>NUCLEOTIDE SEQUENCE [LARGE SCALE GENOMIC DNA]</scope>
    <source>
        <strain evidence="1 2">GAS499</strain>
    </source>
</reference>
<proteinExistence type="predicted"/>
<organism evidence="1 2">
    <name type="scientific">Bradyrhizobium lablabi</name>
    <dbReference type="NCBI Taxonomy" id="722472"/>
    <lineage>
        <taxon>Bacteria</taxon>
        <taxon>Pseudomonadati</taxon>
        <taxon>Pseudomonadota</taxon>
        <taxon>Alphaproteobacteria</taxon>
        <taxon>Hyphomicrobiales</taxon>
        <taxon>Nitrobacteraceae</taxon>
        <taxon>Bradyrhizobium</taxon>
    </lineage>
</organism>